<feature type="transmembrane region" description="Helical" evidence="2">
    <location>
        <begin position="38"/>
        <end position="61"/>
    </location>
</feature>
<evidence type="ECO:0000256" key="1">
    <source>
        <dbReference type="SAM" id="MobiDB-lite"/>
    </source>
</evidence>
<feature type="transmembrane region" description="Helical" evidence="2">
    <location>
        <begin position="106"/>
        <end position="126"/>
    </location>
</feature>
<feature type="transmembrane region" description="Helical" evidence="2">
    <location>
        <begin position="73"/>
        <end position="94"/>
    </location>
</feature>
<protein>
    <submittedName>
        <fullName evidence="3">Uncharacterized protein</fullName>
    </submittedName>
</protein>
<evidence type="ECO:0000256" key="2">
    <source>
        <dbReference type="SAM" id="Phobius"/>
    </source>
</evidence>
<reference evidence="3" key="1">
    <citation type="submission" date="2024-07" db="EMBL/GenBank/DDBJ databases">
        <authorList>
            <person name="fu j."/>
        </authorList>
    </citation>
    <scope>NUCLEOTIDE SEQUENCE</scope>
    <source>
        <strain evidence="3">P10A9</strain>
    </source>
</reference>
<keyword evidence="2" id="KW-1133">Transmembrane helix</keyword>
<organism evidence="3">
    <name type="scientific">Sinomonas puerhi</name>
    <dbReference type="NCBI Taxonomy" id="3238584"/>
    <lineage>
        <taxon>Bacteria</taxon>
        <taxon>Bacillati</taxon>
        <taxon>Actinomycetota</taxon>
        <taxon>Actinomycetes</taxon>
        <taxon>Micrococcales</taxon>
        <taxon>Micrococcaceae</taxon>
        <taxon>Sinomonas</taxon>
    </lineage>
</organism>
<evidence type="ECO:0000313" key="3">
    <source>
        <dbReference type="EMBL" id="XDP44837.1"/>
    </source>
</evidence>
<feature type="region of interest" description="Disordered" evidence="1">
    <location>
        <begin position="1"/>
        <end position="33"/>
    </location>
</feature>
<sequence length="132" mass="13751">MNANPPDDGAGPPPQAPPPPPPPPPNGSRVPDRGGSMLLALTLGLLGLYIFGIALVGGRAVMPYQYTGSPVPLWLSLGFWVPLVVYVALAVFLATRRRTSLTGAGMLIAFGVWVLLGGELCITAMFRMPSAA</sequence>
<accession>A0AB39L2Z4</accession>
<dbReference type="AlphaFoldDB" id="A0AB39L2Z4"/>
<dbReference type="RefSeq" id="WP_369045453.1">
    <property type="nucleotide sequence ID" value="NZ_CP163302.1"/>
</dbReference>
<keyword evidence="2" id="KW-0812">Transmembrane</keyword>
<gene>
    <name evidence="3" type="ORF">AB5L97_16440</name>
</gene>
<feature type="compositionally biased region" description="Pro residues" evidence="1">
    <location>
        <begin position="11"/>
        <end position="26"/>
    </location>
</feature>
<proteinExistence type="predicted"/>
<keyword evidence="2" id="KW-0472">Membrane</keyword>
<dbReference type="EMBL" id="CP163302">
    <property type="protein sequence ID" value="XDP44837.1"/>
    <property type="molecule type" value="Genomic_DNA"/>
</dbReference>
<feature type="compositionally biased region" description="Low complexity" evidence="1">
    <location>
        <begin position="1"/>
        <end position="10"/>
    </location>
</feature>
<dbReference type="KEGG" id="spue:AB5L97_16440"/>
<name>A0AB39L2Z4_9MICC</name>